<dbReference type="AlphaFoldDB" id="A0A4U1BK46"/>
<evidence type="ECO:0000313" key="1">
    <source>
        <dbReference type="EMBL" id="TKB51976.1"/>
    </source>
</evidence>
<protein>
    <recommendedName>
        <fullName evidence="3">Beta-barrel porin 2</fullName>
    </recommendedName>
</protein>
<proteinExistence type="predicted"/>
<comment type="caution">
    <text evidence="1">The sequence shown here is derived from an EMBL/GenBank/DDBJ whole genome shotgun (WGS) entry which is preliminary data.</text>
</comment>
<dbReference type="EMBL" id="SWCJ01000015">
    <property type="protein sequence ID" value="TKB51976.1"/>
    <property type="molecule type" value="Genomic_DNA"/>
</dbReference>
<dbReference type="InterPro" id="IPR018759">
    <property type="entry name" value="BBP2_2"/>
</dbReference>
<evidence type="ECO:0000313" key="2">
    <source>
        <dbReference type="Proteomes" id="UP000305675"/>
    </source>
</evidence>
<reference evidence="1 2" key="1">
    <citation type="submission" date="2019-04" db="EMBL/GenBank/DDBJ databases">
        <authorList>
            <person name="Hwang J.C."/>
        </authorList>
    </citation>
    <scope>NUCLEOTIDE SEQUENCE [LARGE SCALE GENOMIC DNA]</scope>
    <source>
        <strain evidence="1 2">IMCC35002</strain>
    </source>
</reference>
<dbReference type="Proteomes" id="UP000305675">
    <property type="component" value="Unassembled WGS sequence"/>
</dbReference>
<organism evidence="1 2">
    <name type="scientific">Ferrimonas aestuarii</name>
    <dbReference type="NCBI Taxonomy" id="2569539"/>
    <lineage>
        <taxon>Bacteria</taxon>
        <taxon>Pseudomonadati</taxon>
        <taxon>Pseudomonadota</taxon>
        <taxon>Gammaproteobacteria</taxon>
        <taxon>Alteromonadales</taxon>
        <taxon>Ferrimonadaceae</taxon>
        <taxon>Ferrimonas</taxon>
    </lineage>
</organism>
<dbReference type="Pfam" id="PF10082">
    <property type="entry name" value="BBP2_2"/>
    <property type="match status" value="1"/>
</dbReference>
<sequence>MGMMKPRYGIFVVAMSWPAFATIDVYKPANMELGTGWKLTPQLRAAVGFDDNTAHTNSDETDSWFLELAPEFLLHAGNEVTSYKIGYLLTDGNYFSSSEDDYTDHRFKVDLSHDFTRRHRLDFNYTYRRDHEARGKGITEGNGNNVNEVAEFDVQDVSATYGFGIPTAKLNADFMLGYYQKDYTNFEPISDFRDYDAVLGSITGYWRLSQKTSIVLQWLGEDKTYDRSDATGSRDSFTQTLLGGVKWEATSNTIGEVKVGYENRDFDDGDREDFDGLAWEARVVWKPRSYSTFEFTTGNQAKDPDTFGDYVEEQSYQLNWHHKWRERMATNFDLQYLDESYTGIDRDDEEWTMRVGLEYAWRRWLVTEFSYAYSDHSSDLQQVEYDKSVWLLSTRIAL</sequence>
<keyword evidence="2" id="KW-1185">Reference proteome</keyword>
<name>A0A4U1BK46_9GAMM</name>
<gene>
    <name evidence="1" type="ORF">FCL42_16285</name>
</gene>
<evidence type="ECO:0008006" key="3">
    <source>
        <dbReference type="Google" id="ProtNLM"/>
    </source>
</evidence>
<accession>A0A4U1BK46</accession>
<dbReference type="OrthoDB" id="9153755at2"/>